<sequence length="384" mass="44832">MVEMRKIDAFIQNNDYVTVTDMGEIIEVQYLSHKNTSAPIKKISKDQYVDLQTGEIKDFAHSENRGQNLDSLRKTFKKLGYLVNNNFSGKKNELWTTLTYADNVQDLKKVSADFDKFIKRLKYFMANEYGEVREIAYKKKGKNKKYKLNVKNKSKFEFVKVLEPQGRGAWHIHMLLKFPHLKSVYIPNETFADLWSHGFVDVKRIDKTDNLGAYLCAYLTDILVEDDESKYEDILRQQGSEGIETTKTDESKAVIKGGRLHMYPSGMNIFSKSKGIVYPERRPMKYKHVRETLGFKDENLTLRKSIQIKDEEHDFENTVIIEQYNKRVADKRGLLASITRYRLLLLETKPGALRDALEQELFALEHKFELQERAKEESLKNRTA</sequence>
<proteinExistence type="predicted"/>
<dbReference type="Pfam" id="PF23343">
    <property type="entry name" value="REP_ORF2-G2P"/>
    <property type="match status" value="1"/>
</dbReference>
<dbReference type="InterPro" id="IPR056906">
    <property type="entry name" value="ORF2/G2P_dom"/>
</dbReference>
<protein>
    <recommendedName>
        <fullName evidence="1">Replication-associated protein ORF2/G2P domain-containing protein</fullName>
    </recommendedName>
</protein>
<feature type="domain" description="Replication-associated protein ORF2/G2P" evidence="1">
    <location>
        <begin position="94"/>
        <end position="220"/>
    </location>
</feature>
<comment type="caution">
    <text evidence="2">The sequence shown here is derived from an EMBL/GenBank/DDBJ whole genome shotgun (WGS) entry which is preliminary data.</text>
</comment>
<gene>
    <name evidence="2" type="ORF">AB0887_38120</name>
</gene>
<evidence type="ECO:0000313" key="3">
    <source>
        <dbReference type="Proteomes" id="UP001553843"/>
    </source>
</evidence>
<dbReference type="EMBL" id="JBEYRS010000033">
    <property type="protein sequence ID" value="MEW2367725.1"/>
    <property type="molecule type" value="Genomic_DNA"/>
</dbReference>
<dbReference type="RefSeq" id="WP_142422934.1">
    <property type="nucleotide sequence ID" value="NZ_JBEYRS010000033.1"/>
</dbReference>
<organism evidence="2 3">
    <name type="scientific">Streptomyces huasconensis</name>
    <dbReference type="NCBI Taxonomy" id="1854574"/>
    <lineage>
        <taxon>Bacteria</taxon>
        <taxon>Bacillati</taxon>
        <taxon>Actinomycetota</taxon>
        <taxon>Actinomycetes</taxon>
        <taxon>Kitasatosporales</taxon>
        <taxon>Streptomycetaceae</taxon>
        <taxon>Streptomyces</taxon>
    </lineage>
</organism>
<evidence type="ECO:0000313" key="2">
    <source>
        <dbReference type="EMBL" id="MEW2367725.1"/>
    </source>
</evidence>
<name>A0ABV3M7Q1_9ACTN</name>
<accession>A0ABV3M7Q1</accession>
<evidence type="ECO:0000259" key="1">
    <source>
        <dbReference type="Pfam" id="PF23343"/>
    </source>
</evidence>
<reference evidence="2 3" key="1">
    <citation type="submission" date="2024-06" db="EMBL/GenBank/DDBJ databases">
        <title>The Natural Products Discovery Center: Release of the First 8490 Sequenced Strains for Exploring Actinobacteria Biosynthetic Diversity.</title>
        <authorList>
            <person name="Kalkreuter E."/>
            <person name="Kautsar S.A."/>
            <person name="Yang D."/>
            <person name="Bader C.D."/>
            <person name="Teijaro C.N."/>
            <person name="Fluegel L."/>
            <person name="Davis C.M."/>
            <person name="Simpson J.R."/>
            <person name="Lauterbach L."/>
            <person name="Steele A.D."/>
            <person name="Gui C."/>
            <person name="Meng S."/>
            <person name="Li G."/>
            <person name="Viehrig K."/>
            <person name="Ye F."/>
            <person name="Su P."/>
            <person name="Kiefer A.F."/>
            <person name="Nichols A."/>
            <person name="Cepeda A.J."/>
            <person name="Yan W."/>
            <person name="Fan B."/>
            <person name="Jiang Y."/>
            <person name="Adhikari A."/>
            <person name="Zheng C.-J."/>
            <person name="Schuster L."/>
            <person name="Cowan T.M."/>
            <person name="Smanski M.J."/>
            <person name="Chevrette M.G."/>
            <person name="De Carvalho L.P.S."/>
            <person name="Shen B."/>
        </authorList>
    </citation>
    <scope>NUCLEOTIDE SEQUENCE [LARGE SCALE GENOMIC DNA]</scope>
    <source>
        <strain evidence="2 3">NPDC047833</strain>
    </source>
</reference>
<keyword evidence="3" id="KW-1185">Reference proteome</keyword>
<dbReference type="Proteomes" id="UP001553843">
    <property type="component" value="Unassembled WGS sequence"/>
</dbReference>